<evidence type="ECO:0008006" key="3">
    <source>
        <dbReference type="Google" id="ProtNLM"/>
    </source>
</evidence>
<dbReference type="RefSeq" id="WP_239082755.1">
    <property type="nucleotide sequence ID" value="NZ_BOMX01000179.1"/>
</dbReference>
<keyword evidence="2" id="KW-1185">Reference proteome</keyword>
<dbReference type="AlphaFoldDB" id="A0A561WBZ6"/>
<dbReference type="EMBL" id="VIWY01000003">
    <property type="protein sequence ID" value="TWG21384.1"/>
    <property type="molecule type" value="Genomic_DNA"/>
</dbReference>
<evidence type="ECO:0000313" key="1">
    <source>
        <dbReference type="EMBL" id="TWG21384.1"/>
    </source>
</evidence>
<evidence type="ECO:0000313" key="2">
    <source>
        <dbReference type="Proteomes" id="UP000320239"/>
    </source>
</evidence>
<dbReference type="Proteomes" id="UP000320239">
    <property type="component" value="Unassembled WGS sequence"/>
</dbReference>
<accession>A0A561WBZ6</accession>
<gene>
    <name evidence="1" type="ORF">FHX34_103922</name>
</gene>
<proteinExistence type="predicted"/>
<protein>
    <recommendedName>
        <fullName evidence="3">HNH endonuclease</fullName>
    </recommendedName>
</protein>
<name>A0A561WBZ6_ACTTI</name>
<sequence length="238" mass="26137">MTNAPIDTPAEGAGERKALSAPMVAALWAISNGRCYAPDCPFPVVYEVRPGHFRKNAQIAHIFGVKSGARRYRKDMPAAIRDSFANLLLLCTAHHNEVDSEEGERLYTPEVLREWKIRHEGAQNRVLNNLKVYNGDALLDLLTEMTEPPLKRLEAIADRLEKTGEIGAGTVAELKAIVGVLSDTGPDHRDVRLLAEAAAVLTTHSFSSTVQSLAHAAETLPRAVSRMEQATRQMGQFM</sequence>
<comment type="caution">
    <text evidence="1">The sequence shown here is derived from an EMBL/GenBank/DDBJ whole genome shotgun (WGS) entry which is preliminary data.</text>
</comment>
<reference evidence="1 2" key="1">
    <citation type="submission" date="2019-06" db="EMBL/GenBank/DDBJ databases">
        <title>Sequencing the genomes of 1000 actinobacteria strains.</title>
        <authorList>
            <person name="Klenk H.-P."/>
        </authorList>
    </citation>
    <scope>NUCLEOTIDE SEQUENCE [LARGE SCALE GENOMIC DNA]</scope>
    <source>
        <strain evidence="1 2">DSM 43866</strain>
    </source>
</reference>
<organism evidence="1 2">
    <name type="scientific">Actinoplanes teichomyceticus</name>
    <dbReference type="NCBI Taxonomy" id="1867"/>
    <lineage>
        <taxon>Bacteria</taxon>
        <taxon>Bacillati</taxon>
        <taxon>Actinomycetota</taxon>
        <taxon>Actinomycetes</taxon>
        <taxon>Micromonosporales</taxon>
        <taxon>Micromonosporaceae</taxon>
        <taxon>Actinoplanes</taxon>
    </lineage>
</organism>